<evidence type="ECO:0000256" key="6">
    <source>
        <dbReference type="ARBA" id="ARBA00012487"/>
    </source>
</evidence>
<reference evidence="20" key="1">
    <citation type="journal article" date="2014" name="Int. J. Syst. Evol. Microbiol.">
        <title>Complete genome sequence of Corynebacterium casei LMG S-19264T (=DSM 44701T), isolated from a smear-ripened cheese.</title>
        <authorList>
            <consortium name="US DOE Joint Genome Institute (JGI-PGF)"/>
            <person name="Walter F."/>
            <person name="Albersmeier A."/>
            <person name="Kalinowski J."/>
            <person name="Ruckert C."/>
        </authorList>
    </citation>
    <scope>NUCLEOTIDE SEQUENCE</scope>
    <source>
        <strain evidence="20">CGMCC 1.15493</strain>
    </source>
</reference>
<comment type="pathway">
    <text evidence="3 18">Phospholipid metabolism; CDP-diacylglycerol biosynthesis; CDP-diacylglycerol from sn-glycerol 3-phosphate: step 3/3.</text>
</comment>
<evidence type="ECO:0000256" key="15">
    <source>
        <dbReference type="ARBA" id="ARBA00023136"/>
    </source>
</evidence>
<evidence type="ECO:0000256" key="3">
    <source>
        <dbReference type="ARBA" id="ARBA00005119"/>
    </source>
</evidence>
<feature type="transmembrane region" description="Helical" evidence="19">
    <location>
        <begin position="180"/>
        <end position="201"/>
    </location>
</feature>
<protein>
    <recommendedName>
        <fullName evidence="7 18">Phosphatidate cytidylyltransferase</fullName>
        <ecNumber evidence="6 18">2.7.7.41</ecNumber>
    </recommendedName>
</protein>
<feature type="transmembrane region" description="Helical" evidence="19">
    <location>
        <begin position="255"/>
        <end position="273"/>
    </location>
</feature>
<evidence type="ECO:0000256" key="12">
    <source>
        <dbReference type="ARBA" id="ARBA00022695"/>
    </source>
</evidence>
<feature type="transmembrane region" description="Helical" evidence="19">
    <location>
        <begin position="21"/>
        <end position="54"/>
    </location>
</feature>
<dbReference type="Proteomes" id="UP000613160">
    <property type="component" value="Unassembled WGS sequence"/>
</dbReference>
<evidence type="ECO:0000256" key="8">
    <source>
        <dbReference type="ARBA" id="ARBA00022475"/>
    </source>
</evidence>
<keyword evidence="17" id="KW-1208">Phospholipid metabolism</keyword>
<dbReference type="GO" id="GO:0004605">
    <property type="term" value="F:phosphatidate cytidylyltransferase activity"/>
    <property type="evidence" value="ECO:0007669"/>
    <property type="project" value="UniProtKB-EC"/>
</dbReference>
<keyword evidence="13 19" id="KW-1133">Transmembrane helix</keyword>
<keyword evidence="21" id="KW-1185">Reference proteome</keyword>
<evidence type="ECO:0000256" key="18">
    <source>
        <dbReference type="RuleBase" id="RU003938"/>
    </source>
</evidence>
<evidence type="ECO:0000313" key="20">
    <source>
        <dbReference type="EMBL" id="GGD39419.1"/>
    </source>
</evidence>
<evidence type="ECO:0000256" key="4">
    <source>
        <dbReference type="ARBA" id="ARBA00005189"/>
    </source>
</evidence>
<keyword evidence="10 18" id="KW-0808">Transferase</keyword>
<feature type="transmembrane region" description="Helical" evidence="19">
    <location>
        <begin position="139"/>
        <end position="160"/>
    </location>
</feature>
<dbReference type="Pfam" id="PF01148">
    <property type="entry name" value="CTP_transf_1"/>
    <property type="match status" value="1"/>
</dbReference>
<evidence type="ECO:0000256" key="9">
    <source>
        <dbReference type="ARBA" id="ARBA00022516"/>
    </source>
</evidence>
<dbReference type="PANTHER" id="PTHR46382:SF1">
    <property type="entry name" value="PHOSPHATIDATE CYTIDYLYLTRANSFERASE"/>
    <property type="match status" value="1"/>
</dbReference>
<comment type="similarity">
    <text evidence="5 18">Belongs to the CDS family.</text>
</comment>
<dbReference type="PANTHER" id="PTHR46382">
    <property type="entry name" value="PHOSPHATIDATE CYTIDYLYLTRANSFERASE"/>
    <property type="match status" value="1"/>
</dbReference>
<evidence type="ECO:0000256" key="2">
    <source>
        <dbReference type="ARBA" id="ARBA00004651"/>
    </source>
</evidence>
<sequence length="283" mass="29878">MSLRTGPALKSQSWTDLRVRLISALVLGCFVLAIAVIGGVLFRLLCCAAAIVVFEEWSQMTRARRAGPLFKLARRALLFALFAFLLGANAAALAIVVAASAFIAFVDRREHRADWTLGGLVYASLAGFAPGMLRGDDAAGLAVLGLVITVVWSSDIFAYFTGRALGGPKIMPSVSPKKTISGCLGGLLAGVVLGTLFAYAATGEVHVWMLLLTACLSILGQAGDLFESWIKRHFGVKDSGRIIPGHGGLMDRIDALIVALAAAWIVGMALNGLDHPARALFDL</sequence>
<comment type="catalytic activity">
    <reaction evidence="1 18">
        <text>a 1,2-diacyl-sn-glycero-3-phosphate + CTP + H(+) = a CDP-1,2-diacyl-sn-glycerol + diphosphate</text>
        <dbReference type="Rhea" id="RHEA:16229"/>
        <dbReference type="ChEBI" id="CHEBI:15378"/>
        <dbReference type="ChEBI" id="CHEBI:33019"/>
        <dbReference type="ChEBI" id="CHEBI:37563"/>
        <dbReference type="ChEBI" id="CHEBI:58332"/>
        <dbReference type="ChEBI" id="CHEBI:58608"/>
        <dbReference type="EC" id="2.7.7.41"/>
    </reaction>
</comment>
<evidence type="ECO:0000256" key="17">
    <source>
        <dbReference type="ARBA" id="ARBA00023264"/>
    </source>
</evidence>
<keyword evidence="14" id="KW-0443">Lipid metabolism</keyword>
<evidence type="ECO:0000256" key="11">
    <source>
        <dbReference type="ARBA" id="ARBA00022692"/>
    </source>
</evidence>
<keyword evidence="9" id="KW-0444">Lipid biosynthesis</keyword>
<evidence type="ECO:0000256" key="16">
    <source>
        <dbReference type="ARBA" id="ARBA00023209"/>
    </source>
</evidence>
<evidence type="ECO:0000256" key="10">
    <source>
        <dbReference type="ARBA" id="ARBA00022679"/>
    </source>
</evidence>
<evidence type="ECO:0000256" key="5">
    <source>
        <dbReference type="ARBA" id="ARBA00010185"/>
    </source>
</evidence>
<evidence type="ECO:0000313" key="21">
    <source>
        <dbReference type="Proteomes" id="UP000613160"/>
    </source>
</evidence>
<comment type="pathway">
    <text evidence="4">Lipid metabolism.</text>
</comment>
<evidence type="ECO:0000256" key="14">
    <source>
        <dbReference type="ARBA" id="ARBA00023098"/>
    </source>
</evidence>
<keyword evidence="8" id="KW-1003">Cell membrane</keyword>
<reference evidence="20" key="2">
    <citation type="submission" date="2020-09" db="EMBL/GenBank/DDBJ databases">
        <authorList>
            <person name="Sun Q."/>
            <person name="Zhou Y."/>
        </authorList>
    </citation>
    <scope>NUCLEOTIDE SEQUENCE</scope>
    <source>
        <strain evidence="20">CGMCC 1.15493</strain>
    </source>
</reference>
<evidence type="ECO:0000256" key="1">
    <source>
        <dbReference type="ARBA" id="ARBA00001698"/>
    </source>
</evidence>
<name>A0A916YBX0_9HYPH</name>
<evidence type="ECO:0000256" key="7">
    <source>
        <dbReference type="ARBA" id="ARBA00019373"/>
    </source>
</evidence>
<dbReference type="EMBL" id="BMJJ01000015">
    <property type="protein sequence ID" value="GGD39419.1"/>
    <property type="molecule type" value="Genomic_DNA"/>
</dbReference>
<dbReference type="PROSITE" id="PS01315">
    <property type="entry name" value="CDS"/>
    <property type="match status" value="1"/>
</dbReference>
<evidence type="ECO:0000256" key="19">
    <source>
        <dbReference type="SAM" id="Phobius"/>
    </source>
</evidence>
<dbReference type="RefSeq" id="WP_188854948.1">
    <property type="nucleotide sequence ID" value="NZ_BMJJ01000015.1"/>
</dbReference>
<dbReference type="EC" id="2.7.7.41" evidence="6 18"/>
<dbReference type="InterPro" id="IPR000374">
    <property type="entry name" value="PC_trans"/>
</dbReference>
<accession>A0A916YBX0</accession>
<comment type="caution">
    <text evidence="20">The sequence shown here is derived from an EMBL/GenBank/DDBJ whole genome shotgun (WGS) entry which is preliminary data.</text>
</comment>
<keyword evidence="11 18" id="KW-0812">Transmembrane</keyword>
<keyword evidence="15 19" id="KW-0472">Membrane</keyword>
<keyword evidence="12 18" id="KW-0548">Nucleotidyltransferase</keyword>
<feature type="transmembrane region" description="Helical" evidence="19">
    <location>
        <begin position="77"/>
        <end position="103"/>
    </location>
</feature>
<feature type="transmembrane region" description="Helical" evidence="19">
    <location>
        <begin position="115"/>
        <end position="133"/>
    </location>
</feature>
<organism evidence="20 21">
    <name type="scientific">Aureimonas glaciei</name>
    <dbReference type="NCBI Taxonomy" id="1776957"/>
    <lineage>
        <taxon>Bacteria</taxon>
        <taxon>Pseudomonadati</taxon>
        <taxon>Pseudomonadota</taxon>
        <taxon>Alphaproteobacteria</taxon>
        <taxon>Hyphomicrobiales</taxon>
        <taxon>Aurantimonadaceae</taxon>
        <taxon>Aureimonas</taxon>
    </lineage>
</organism>
<comment type="subcellular location">
    <subcellularLocation>
        <location evidence="2">Cell membrane</location>
        <topology evidence="2">Multi-pass membrane protein</topology>
    </subcellularLocation>
</comment>
<proteinExistence type="inferred from homology"/>
<keyword evidence="16" id="KW-0594">Phospholipid biosynthesis</keyword>
<evidence type="ECO:0000256" key="13">
    <source>
        <dbReference type="ARBA" id="ARBA00022989"/>
    </source>
</evidence>
<gene>
    <name evidence="20" type="ORF">GCM10011335_47650</name>
</gene>
<dbReference type="AlphaFoldDB" id="A0A916YBX0"/>
<dbReference type="GO" id="GO:0005886">
    <property type="term" value="C:plasma membrane"/>
    <property type="evidence" value="ECO:0007669"/>
    <property type="project" value="UniProtKB-SubCell"/>
</dbReference>
<dbReference type="GO" id="GO:0016024">
    <property type="term" value="P:CDP-diacylglycerol biosynthetic process"/>
    <property type="evidence" value="ECO:0007669"/>
    <property type="project" value="TreeGrafter"/>
</dbReference>